<sequence>MKSLPLQWVCLSNQVKVTAVVHKSAMARTWTYIGILGGAARMFDEEALRSIMMSCIILHNMIMGDEYDYDALEVFEPDSMNTALTRIYDRFMGPNGQPMEYEPLVRNGHWMN</sequence>
<proteinExistence type="predicted"/>
<accession>A0AAD5F2W4</accession>
<name>A0AAD5F2W4_PRUDU</name>
<gene>
    <name evidence="1" type="ORF">L3X38_004192</name>
</gene>
<dbReference type="Pfam" id="PF04827">
    <property type="entry name" value="Plant_tran"/>
    <property type="match status" value="1"/>
</dbReference>
<dbReference type="AlphaFoldDB" id="A0AAD5F2W4"/>
<dbReference type="InterPro" id="IPR006912">
    <property type="entry name" value="Harbinger_derived_prot"/>
</dbReference>
<evidence type="ECO:0000313" key="1">
    <source>
        <dbReference type="EMBL" id="KAI5351301.1"/>
    </source>
</evidence>
<keyword evidence="2" id="KW-1185">Reference proteome</keyword>
<dbReference type="EMBL" id="JAJFAZ020000001">
    <property type="protein sequence ID" value="KAI5351301.1"/>
    <property type="molecule type" value="Genomic_DNA"/>
</dbReference>
<protein>
    <recommendedName>
        <fullName evidence="3">Nuclease HARBI1</fullName>
    </recommendedName>
</protein>
<evidence type="ECO:0000313" key="2">
    <source>
        <dbReference type="Proteomes" id="UP001054821"/>
    </source>
</evidence>
<evidence type="ECO:0008006" key="3">
    <source>
        <dbReference type="Google" id="ProtNLM"/>
    </source>
</evidence>
<reference evidence="1 2" key="1">
    <citation type="journal article" date="2022" name="G3 (Bethesda)">
        <title>Whole-genome sequence and methylome profiling of the almond [Prunus dulcis (Mill.) D.A. Webb] cultivar 'Nonpareil'.</title>
        <authorList>
            <person name="D'Amico-Willman K.M."/>
            <person name="Ouma W.Z."/>
            <person name="Meulia T."/>
            <person name="Sideli G.M."/>
            <person name="Gradziel T.M."/>
            <person name="Fresnedo-Ramirez J."/>
        </authorList>
    </citation>
    <scope>NUCLEOTIDE SEQUENCE [LARGE SCALE GENOMIC DNA]</scope>
    <source>
        <strain evidence="1">Clone GOH B32 T37-40</strain>
    </source>
</reference>
<dbReference type="Proteomes" id="UP001054821">
    <property type="component" value="Chromosome 1"/>
</dbReference>
<comment type="caution">
    <text evidence="1">The sequence shown here is derived from an EMBL/GenBank/DDBJ whole genome shotgun (WGS) entry which is preliminary data.</text>
</comment>
<organism evidence="1 2">
    <name type="scientific">Prunus dulcis</name>
    <name type="common">Almond</name>
    <name type="synonym">Amygdalus dulcis</name>
    <dbReference type="NCBI Taxonomy" id="3755"/>
    <lineage>
        <taxon>Eukaryota</taxon>
        <taxon>Viridiplantae</taxon>
        <taxon>Streptophyta</taxon>
        <taxon>Embryophyta</taxon>
        <taxon>Tracheophyta</taxon>
        <taxon>Spermatophyta</taxon>
        <taxon>Magnoliopsida</taxon>
        <taxon>eudicotyledons</taxon>
        <taxon>Gunneridae</taxon>
        <taxon>Pentapetalae</taxon>
        <taxon>rosids</taxon>
        <taxon>fabids</taxon>
        <taxon>Rosales</taxon>
        <taxon>Rosaceae</taxon>
        <taxon>Amygdaloideae</taxon>
        <taxon>Amygdaleae</taxon>
        <taxon>Prunus</taxon>
    </lineage>
</organism>